<keyword evidence="8" id="KW-1185">Reference proteome</keyword>
<evidence type="ECO:0000256" key="4">
    <source>
        <dbReference type="ARBA" id="ARBA00022786"/>
    </source>
</evidence>
<dbReference type="Pfam" id="PF01344">
    <property type="entry name" value="Kelch_1"/>
    <property type="match status" value="1"/>
</dbReference>
<keyword evidence="3" id="KW-0677">Repeat</keyword>
<dbReference type="Gene3D" id="1.25.40.420">
    <property type="match status" value="1"/>
</dbReference>
<evidence type="ECO:0000259" key="6">
    <source>
        <dbReference type="PROSITE" id="PS50097"/>
    </source>
</evidence>
<dbReference type="SUPFAM" id="SSF54695">
    <property type="entry name" value="POZ domain"/>
    <property type="match status" value="1"/>
</dbReference>
<gene>
    <name evidence="7" type="primary">RvY_13867-1</name>
    <name evidence="7" type="synonym">RvY_13867.1</name>
    <name evidence="7" type="ORF">RvY_13867</name>
</gene>
<evidence type="ECO:0000256" key="1">
    <source>
        <dbReference type="ARBA" id="ARBA00004906"/>
    </source>
</evidence>
<dbReference type="PANTHER" id="PTHR24412">
    <property type="entry name" value="KELCH PROTEIN"/>
    <property type="match status" value="1"/>
</dbReference>
<dbReference type="GO" id="GO:0016567">
    <property type="term" value="P:protein ubiquitination"/>
    <property type="evidence" value="ECO:0007669"/>
    <property type="project" value="UniProtKB-UniPathway"/>
</dbReference>
<evidence type="ECO:0000256" key="5">
    <source>
        <dbReference type="ARBA" id="ARBA00023203"/>
    </source>
</evidence>
<evidence type="ECO:0000256" key="2">
    <source>
        <dbReference type="ARBA" id="ARBA00022441"/>
    </source>
</evidence>
<dbReference type="GO" id="GO:0003779">
    <property type="term" value="F:actin binding"/>
    <property type="evidence" value="ECO:0007669"/>
    <property type="project" value="UniProtKB-KW"/>
</dbReference>
<dbReference type="InterPro" id="IPR017096">
    <property type="entry name" value="BTB-kelch_protein"/>
</dbReference>
<dbReference type="InterPro" id="IPR000210">
    <property type="entry name" value="BTB/POZ_dom"/>
</dbReference>
<dbReference type="InterPro" id="IPR011705">
    <property type="entry name" value="BACK"/>
</dbReference>
<dbReference type="SUPFAM" id="SSF75011">
    <property type="entry name" value="3-carboxy-cis,cis-mucoante lactonizing enzyme"/>
    <property type="match status" value="1"/>
</dbReference>
<proteinExistence type="predicted"/>
<accession>A0A1D1VWS4</accession>
<dbReference type="PROSITE" id="PS50097">
    <property type="entry name" value="BTB"/>
    <property type="match status" value="1"/>
</dbReference>
<reference evidence="7 8" key="1">
    <citation type="journal article" date="2016" name="Nat. Commun.">
        <title>Extremotolerant tardigrade genome and improved radiotolerance of human cultured cells by tardigrade-unique protein.</title>
        <authorList>
            <person name="Hashimoto T."/>
            <person name="Horikawa D.D."/>
            <person name="Saito Y."/>
            <person name="Kuwahara H."/>
            <person name="Kozuka-Hata H."/>
            <person name="Shin-I T."/>
            <person name="Minakuchi Y."/>
            <person name="Ohishi K."/>
            <person name="Motoyama A."/>
            <person name="Aizu T."/>
            <person name="Enomoto A."/>
            <person name="Kondo K."/>
            <person name="Tanaka S."/>
            <person name="Hara Y."/>
            <person name="Koshikawa S."/>
            <person name="Sagara H."/>
            <person name="Miura T."/>
            <person name="Yokobori S."/>
            <person name="Miyagawa K."/>
            <person name="Suzuki Y."/>
            <person name="Kubo T."/>
            <person name="Oyama M."/>
            <person name="Kohara Y."/>
            <person name="Fujiyama A."/>
            <person name="Arakawa K."/>
            <person name="Katayama T."/>
            <person name="Toyoda A."/>
            <person name="Kunieda T."/>
        </authorList>
    </citation>
    <scope>NUCLEOTIDE SEQUENCE [LARGE SCALE GENOMIC DNA]</scope>
    <source>
        <strain evidence="7 8">YOKOZUNA-1</strain>
    </source>
</reference>
<dbReference type="Proteomes" id="UP000186922">
    <property type="component" value="Unassembled WGS sequence"/>
</dbReference>
<dbReference type="Gene3D" id="2.120.10.80">
    <property type="entry name" value="Kelch-type beta propeller"/>
    <property type="match status" value="1"/>
</dbReference>
<dbReference type="InterPro" id="IPR011333">
    <property type="entry name" value="SKP1/BTB/POZ_sf"/>
</dbReference>
<keyword evidence="2" id="KW-0880">Kelch repeat</keyword>
<dbReference type="InterPro" id="IPR006652">
    <property type="entry name" value="Kelch_1"/>
</dbReference>
<dbReference type="PIRSF" id="PIRSF037037">
    <property type="entry name" value="Kelch-like_protein_gigaxonin"/>
    <property type="match status" value="1"/>
</dbReference>
<feature type="domain" description="BTB" evidence="6">
    <location>
        <begin position="61"/>
        <end position="128"/>
    </location>
</feature>
<protein>
    <recommendedName>
        <fullName evidence="6">BTB domain-containing protein</fullName>
    </recommendedName>
</protein>
<dbReference type="InterPro" id="IPR015915">
    <property type="entry name" value="Kelch-typ_b-propeller"/>
</dbReference>
<dbReference type="SUPFAM" id="SSF117281">
    <property type="entry name" value="Kelch motif"/>
    <property type="match status" value="1"/>
</dbReference>
<dbReference type="STRING" id="947166.A0A1D1VWS4"/>
<dbReference type="Pfam" id="PF24681">
    <property type="entry name" value="Kelch_KLHDC2_KLHL20_DRC7"/>
    <property type="match status" value="1"/>
</dbReference>
<evidence type="ECO:0000313" key="8">
    <source>
        <dbReference type="Proteomes" id="UP000186922"/>
    </source>
</evidence>
<keyword evidence="4" id="KW-0833">Ubl conjugation pathway</keyword>
<dbReference type="OrthoDB" id="45365at2759"/>
<dbReference type="Gene3D" id="3.30.710.10">
    <property type="entry name" value="Potassium Channel Kv1.1, Chain A"/>
    <property type="match status" value="1"/>
</dbReference>
<dbReference type="FunFam" id="1.25.40.420:FF:000001">
    <property type="entry name" value="Kelch-like family member 12"/>
    <property type="match status" value="1"/>
</dbReference>
<dbReference type="PANTHER" id="PTHR24412:SF451">
    <property type="entry name" value="KELCH-LIKE PROTEIN 20"/>
    <property type="match status" value="1"/>
</dbReference>
<dbReference type="EMBL" id="BDGG01000009">
    <property type="protein sequence ID" value="GAV03444.1"/>
    <property type="molecule type" value="Genomic_DNA"/>
</dbReference>
<name>A0A1D1VWS4_RAMVA</name>
<dbReference type="Pfam" id="PF07707">
    <property type="entry name" value="BACK"/>
    <property type="match status" value="1"/>
</dbReference>
<dbReference type="SMART" id="SM00875">
    <property type="entry name" value="BACK"/>
    <property type="match status" value="1"/>
</dbReference>
<evidence type="ECO:0000256" key="3">
    <source>
        <dbReference type="ARBA" id="ARBA00022737"/>
    </source>
</evidence>
<dbReference type="FunFam" id="3.30.710.10:FF:000001">
    <property type="entry name" value="Kelch-like family member 20"/>
    <property type="match status" value="1"/>
</dbReference>
<sequence length="613" mass="67413">MAGSINLTAGLPSMPPGLHNVPDVSSAEFMSAPVKTVYISEKHPRDVLEALSGLRKSHELCDISININDRQILAHRAVLAACSPYFRAMFTGDLSESRQTQVTLHDIDEVAVEDLIEFAYCGKICIEERNVQTLLPAACLLQMQEIQDNCCDFLKKQLDPSNCLGIRSFADAYACRDLLKAANRFAQQNFVDVMVSEEFLLLPVGQLIDLIASDELNVRGEEQVYQAAVAWLRYDVKERCSQVSSVLENIRFCLLTPKFLVNVVSQETLVRGDEAVRNLLDEAKNYLLLPTERGAMQGPRTRPRKPILRGEVLFAVGGWCSGDAISTVERYDPQTNEWKLMAPMTKRRCGVGVAVLNDLMYAVGGHDGQSYLNSVERYDPQTNIWSVDIAPTSSCRTSVGVAVMDGFLYAVGGQDGVSCLNLVERYDPASNRWSKVASMSAKRLGVAVAVLNGFLYACGGSDGGNPLNTVEKYDPRTNRWQTVTPMGTKRKHLGCAVLNGSLYAVGGRDDHTELSSCERFDARSGTWDPIVAMNCRRSGVGLAVVNGLIFAVGGFDGNYYLRSAEVFDPETNLWRPCATMNYRRLGGGVAVLKLTHQEQNPLPGSMPRTHSAD</sequence>
<dbReference type="UniPathway" id="UPA00143"/>
<comment type="pathway">
    <text evidence="1">Protein modification; protein ubiquitination.</text>
</comment>
<dbReference type="AlphaFoldDB" id="A0A1D1VWS4"/>
<dbReference type="Pfam" id="PF00651">
    <property type="entry name" value="BTB"/>
    <property type="match status" value="1"/>
</dbReference>
<evidence type="ECO:0000313" key="7">
    <source>
        <dbReference type="EMBL" id="GAV03444.1"/>
    </source>
</evidence>
<dbReference type="SMART" id="SM00225">
    <property type="entry name" value="BTB"/>
    <property type="match status" value="1"/>
</dbReference>
<comment type="caution">
    <text evidence="7">The sequence shown here is derived from an EMBL/GenBank/DDBJ whole genome shotgun (WGS) entry which is preliminary data.</text>
</comment>
<keyword evidence="5" id="KW-0009">Actin-binding</keyword>
<dbReference type="SMART" id="SM00612">
    <property type="entry name" value="Kelch"/>
    <property type="match status" value="6"/>
</dbReference>
<organism evidence="7 8">
    <name type="scientific">Ramazzottius varieornatus</name>
    <name type="common">Water bear</name>
    <name type="synonym">Tardigrade</name>
    <dbReference type="NCBI Taxonomy" id="947166"/>
    <lineage>
        <taxon>Eukaryota</taxon>
        <taxon>Metazoa</taxon>
        <taxon>Ecdysozoa</taxon>
        <taxon>Tardigrada</taxon>
        <taxon>Eutardigrada</taxon>
        <taxon>Parachela</taxon>
        <taxon>Hypsibioidea</taxon>
        <taxon>Ramazzottiidae</taxon>
        <taxon>Ramazzottius</taxon>
    </lineage>
</organism>